<proteinExistence type="predicted"/>
<dbReference type="Proteomes" id="UP001596058">
    <property type="component" value="Unassembled WGS sequence"/>
</dbReference>
<name>A0ABW1D1D7_9ACTN</name>
<accession>A0ABW1D1D7</accession>
<keyword evidence="2" id="KW-1185">Reference proteome</keyword>
<sequence length="56" mass="6322">MEDDQVKRLAGEEVSPEYAAMVEKARLEQELGAAVYRRRIEPGPSQTELAERADMT</sequence>
<reference evidence="2" key="1">
    <citation type="journal article" date="2019" name="Int. J. Syst. Evol. Microbiol.">
        <title>The Global Catalogue of Microorganisms (GCM) 10K type strain sequencing project: providing services to taxonomists for standard genome sequencing and annotation.</title>
        <authorList>
            <consortium name="The Broad Institute Genomics Platform"/>
            <consortium name="The Broad Institute Genome Sequencing Center for Infectious Disease"/>
            <person name="Wu L."/>
            <person name="Ma J."/>
        </authorList>
    </citation>
    <scope>NUCLEOTIDE SEQUENCE [LARGE SCALE GENOMIC DNA]</scope>
    <source>
        <strain evidence="2">CCUG 53903</strain>
    </source>
</reference>
<dbReference type="EMBL" id="JBHSPA010000062">
    <property type="protein sequence ID" value="MFC5831192.1"/>
    <property type="molecule type" value="Genomic_DNA"/>
</dbReference>
<evidence type="ECO:0000313" key="2">
    <source>
        <dbReference type="Proteomes" id="UP001596058"/>
    </source>
</evidence>
<gene>
    <name evidence="1" type="ORF">ACFPZ3_45700</name>
</gene>
<comment type="caution">
    <text evidence="1">The sequence shown here is derived from an EMBL/GenBank/DDBJ whole genome shotgun (WGS) entry which is preliminary data.</text>
</comment>
<protein>
    <recommendedName>
        <fullName evidence="3">Helix-turn-helix protein</fullName>
    </recommendedName>
</protein>
<evidence type="ECO:0000313" key="1">
    <source>
        <dbReference type="EMBL" id="MFC5831192.1"/>
    </source>
</evidence>
<dbReference type="RefSeq" id="WP_379520669.1">
    <property type="nucleotide sequence ID" value="NZ_JBHSPA010000062.1"/>
</dbReference>
<organism evidence="1 2">
    <name type="scientific">Nonomuraea insulae</name>
    <dbReference type="NCBI Taxonomy" id="1616787"/>
    <lineage>
        <taxon>Bacteria</taxon>
        <taxon>Bacillati</taxon>
        <taxon>Actinomycetota</taxon>
        <taxon>Actinomycetes</taxon>
        <taxon>Streptosporangiales</taxon>
        <taxon>Streptosporangiaceae</taxon>
        <taxon>Nonomuraea</taxon>
    </lineage>
</organism>
<evidence type="ECO:0008006" key="3">
    <source>
        <dbReference type="Google" id="ProtNLM"/>
    </source>
</evidence>